<feature type="region of interest" description="Disordered" evidence="2">
    <location>
        <begin position="157"/>
        <end position="285"/>
    </location>
</feature>
<dbReference type="EMBL" id="MAYM02001296">
    <property type="protein sequence ID" value="RLN21006.1"/>
    <property type="molecule type" value="Genomic_DNA"/>
</dbReference>
<evidence type="ECO:0000256" key="2">
    <source>
        <dbReference type="SAM" id="MobiDB-lite"/>
    </source>
</evidence>
<dbReference type="InterPro" id="IPR011990">
    <property type="entry name" value="TPR-like_helical_dom_sf"/>
</dbReference>
<dbReference type="Proteomes" id="UP000792063">
    <property type="component" value="Unassembled WGS sequence"/>
</dbReference>
<dbReference type="Proteomes" id="UP000785171">
    <property type="component" value="Unassembled WGS sequence"/>
</dbReference>
<proteinExistence type="predicted"/>
<dbReference type="Proteomes" id="UP000285624">
    <property type="component" value="Unassembled WGS sequence"/>
</dbReference>
<evidence type="ECO:0000313" key="5">
    <source>
        <dbReference type="EMBL" id="RLN21006.1"/>
    </source>
</evidence>
<keyword evidence="7" id="KW-1185">Reference proteome</keyword>
<dbReference type="AlphaFoldDB" id="A0A3R7G2U4"/>
<keyword evidence="1" id="KW-0175">Coiled coil</keyword>
<dbReference type="InterPro" id="IPR019734">
    <property type="entry name" value="TPR_rpt"/>
</dbReference>
<evidence type="ECO:0000313" key="4">
    <source>
        <dbReference type="EMBL" id="KAG2527245.1"/>
    </source>
</evidence>
<name>A0A3R7G2U4_9STRA</name>
<dbReference type="EMBL" id="JPWV03000091">
    <property type="protein sequence ID" value="KAG2525506.1"/>
    <property type="molecule type" value="Genomic_DNA"/>
</dbReference>
<feature type="coiled-coil region" evidence="1">
    <location>
        <begin position="22"/>
        <end position="52"/>
    </location>
</feature>
<accession>A0A3R7G2U4</accession>
<dbReference type="Gene3D" id="1.25.40.10">
    <property type="entry name" value="Tetratricopeptide repeat domain"/>
    <property type="match status" value="1"/>
</dbReference>
<dbReference type="EMBL" id="MBDN02000109">
    <property type="protein sequence ID" value="RLN80418.1"/>
    <property type="molecule type" value="Genomic_DNA"/>
</dbReference>
<evidence type="ECO:0000313" key="6">
    <source>
        <dbReference type="EMBL" id="RLN80418.1"/>
    </source>
</evidence>
<evidence type="ECO:0000313" key="8">
    <source>
        <dbReference type="Proteomes" id="UP000285883"/>
    </source>
</evidence>
<reference evidence="3" key="3">
    <citation type="submission" date="2020-06" db="EMBL/GenBank/DDBJ databases">
        <authorList>
            <person name="Studholme D.J."/>
        </authorList>
    </citation>
    <scope>NUCLEOTIDE SEQUENCE</scope>
    <source>
        <strain evidence="3">NZFS 2646</strain>
        <strain evidence="4">NZFS 3630</strain>
    </source>
</reference>
<evidence type="ECO:0000313" key="3">
    <source>
        <dbReference type="EMBL" id="KAG2525506.1"/>
    </source>
</evidence>
<feature type="compositionally biased region" description="Acidic residues" evidence="2">
    <location>
        <begin position="256"/>
        <end position="268"/>
    </location>
</feature>
<sequence>MRRMSELEARVLQCQKELPGLLEKCRASTKRAETAKKELRETKARVHRYQKAHSTVARAIRTGRLYMQQKEYMAAILELARATGIEKSNATLWYMLAECRLKISQPAAAEEACMMSLKLQPSGAGVALLGRILQERGRHDEAIQCYLSALGPEVMVAKQPAKRDRPRKDQAPAAAKKRRRKRKSSWDYEDDDGDVDFLEAADSGGESEEEATGKKAKKQPKKRVGRTRKAPLAEAKAAAPRKKKSAKEMSPTLENGDADDEDEEDREMLEEKHRSRKQQYEKDSERLLQEVRDLALAEKKTQGRLIEKLKKDITTLSKQAEEGRKKGQKEVDKQVAEKMREYDAKQRNRGGVDAEKVALQKHIEELEAQFASYKRSTGPDDVVTVNAAAVTAATAAKNSEAMIQLAQANKLLELYRVVTSTDIRLIEAADDDDQDDDCTEVVCTTTDSATGNNFEFELAVPTITSSEIEYLPSEKPPTNLKVPSYLREELSFNRSEMTKFIRSVLDVVIRKKKV</sequence>
<gene>
    <name evidence="5" type="ORF">BBI17_004690</name>
    <name evidence="6" type="ORF">BBO99_00004498</name>
    <name evidence="3" type="ORF">JM16_004384</name>
    <name evidence="4" type="ORF">JM18_003919</name>
</gene>
<evidence type="ECO:0000256" key="1">
    <source>
        <dbReference type="SAM" id="Coils"/>
    </source>
</evidence>
<reference evidence="3" key="1">
    <citation type="journal article" date="2015" name="Genom Data">
        <title>Genome sequences of six Phytophthora species associated with forests in New Zealand.</title>
        <authorList>
            <person name="Studholme D.J."/>
            <person name="McDougal R.L."/>
            <person name="Sambles C."/>
            <person name="Hansen E."/>
            <person name="Hardy G."/>
            <person name="Grant M."/>
            <person name="Ganley R.J."/>
            <person name="Williams N.M."/>
        </authorList>
    </citation>
    <scope>NUCLEOTIDE SEQUENCE</scope>
    <source>
        <strain evidence="3">NZFS 2646</strain>
        <strain evidence="4">NZFS 3630</strain>
    </source>
</reference>
<protein>
    <submittedName>
        <fullName evidence="5">Uncharacterized protein</fullName>
    </submittedName>
</protein>
<dbReference type="Proteomes" id="UP000285883">
    <property type="component" value="Unassembled WGS sequence"/>
</dbReference>
<feature type="compositionally biased region" description="Basic residues" evidence="2">
    <location>
        <begin position="214"/>
        <end position="229"/>
    </location>
</feature>
<evidence type="ECO:0000313" key="7">
    <source>
        <dbReference type="Proteomes" id="UP000285624"/>
    </source>
</evidence>
<feature type="compositionally biased region" description="Basic and acidic residues" evidence="2">
    <location>
        <begin position="269"/>
        <end position="285"/>
    </location>
</feature>
<dbReference type="EMBL" id="JPWU03000084">
    <property type="protein sequence ID" value="KAG2527245.1"/>
    <property type="molecule type" value="Genomic_DNA"/>
</dbReference>
<dbReference type="Pfam" id="PF13181">
    <property type="entry name" value="TPR_8"/>
    <property type="match status" value="1"/>
</dbReference>
<comment type="caution">
    <text evidence="5">The sequence shown here is derived from an EMBL/GenBank/DDBJ whole genome shotgun (WGS) entry which is preliminary data.</text>
</comment>
<dbReference type="SUPFAM" id="SSF48452">
    <property type="entry name" value="TPR-like"/>
    <property type="match status" value="1"/>
</dbReference>
<reference evidence="7 8" key="2">
    <citation type="submission" date="2018-07" db="EMBL/GenBank/DDBJ databases">
        <title>Genome sequencing of oomycete isolates from Chile give support for New Zealand origin for Phytophthora kernoviae and make available the first Nothophytophthora sp. genome.</title>
        <authorList>
            <person name="Studholme D.J."/>
            <person name="Sanfuentes E."/>
            <person name="Panda P."/>
            <person name="Hill R."/>
            <person name="Sambles C."/>
            <person name="Grant M."/>
            <person name="Williams N.M."/>
            <person name="Mcdougal R.L."/>
        </authorList>
    </citation>
    <scope>NUCLEOTIDE SEQUENCE [LARGE SCALE GENOMIC DNA]</scope>
    <source>
        <strain evidence="5">Chile2</strain>
        <strain evidence="6">Chile4</strain>
    </source>
</reference>
<feature type="compositionally biased region" description="Acidic residues" evidence="2">
    <location>
        <begin position="187"/>
        <end position="210"/>
    </location>
</feature>
<feature type="compositionally biased region" description="Basic and acidic residues" evidence="2">
    <location>
        <begin position="161"/>
        <end position="170"/>
    </location>
</feature>
<organism evidence="5 8">
    <name type="scientific">Phytophthora kernoviae</name>
    <dbReference type="NCBI Taxonomy" id="325452"/>
    <lineage>
        <taxon>Eukaryota</taxon>
        <taxon>Sar</taxon>
        <taxon>Stramenopiles</taxon>
        <taxon>Oomycota</taxon>
        <taxon>Peronosporomycetes</taxon>
        <taxon>Peronosporales</taxon>
        <taxon>Peronosporaceae</taxon>
        <taxon>Phytophthora</taxon>
    </lineage>
</organism>